<keyword evidence="3" id="KW-1185">Reference proteome</keyword>
<dbReference type="STRING" id="6198.A0A074ZM76"/>
<dbReference type="GeneID" id="20318897"/>
<dbReference type="CTD" id="20318897"/>
<dbReference type="AlphaFoldDB" id="A0A074ZM76"/>
<dbReference type="KEGG" id="ovi:T265_04715"/>
<feature type="compositionally biased region" description="Polar residues" evidence="1">
    <location>
        <begin position="156"/>
        <end position="170"/>
    </location>
</feature>
<feature type="region of interest" description="Disordered" evidence="1">
    <location>
        <begin position="136"/>
        <end position="170"/>
    </location>
</feature>
<protein>
    <submittedName>
        <fullName evidence="2">Uncharacterized protein</fullName>
    </submittedName>
</protein>
<evidence type="ECO:0000313" key="3">
    <source>
        <dbReference type="Proteomes" id="UP000054324"/>
    </source>
</evidence>
<accession>A0A074ZM76</accession>
<dbReference type="Proteomes" id="UP000054324">
    <property type="component" value="Unassembled WGS sequence"/>
</dbReference>
<evidence type="ECO:0000313" key="2">
    <source>
        <dbReference type="EMBL" id="KER28493.1"/>
    </source>
</evidence>
<evidence type="ECO:0000256" key="1">
    <source>
        <dbReference type="SAM" id="MobiDB-lite"/>
    </source>
</evidence>
<dbReference type="RefSeq" id="XP_009167783.1">
    <property type="nucleotide sequence ID" value="XM_009169519.1"/>
</dbReference>
<name>A0A074ZM76_OPIVI</name>
<organism evidence="2 3">
    <name type="scientific">Opisthorchis viverrini</name>
    <name type="common">Southeast Asian liver fluke</name>
    <dbReference type="NCBI Taxonomy" id="6198"/>
    <lineage>
        <taxon>Eukaryota</taxon>
        <taxon>Metazoa</taxon>
        <taxon>Spiralia</taxon>
        <taxon>Lophotrochozoa</taxon>
        <taxon>Platyhelminthes</taxon>
        <taxon>Trematoda</taxon>
        <taxon>Digenea</taxon>
        <taxon>Opisthorchiida</taxon>
        <taxon>Opisthorchiata</taxon>
        <taxon>Opisthorchiidae</taxon>
        <taxon>Opisthorchis</taxon>
    </lineage>
</organism>
<sequence>MSNANSIINPSSSAQNDRRQFGNAAYHGTHYVHVLLSFRPLYSEMKVLNKTSAFIGQFGQLEGMPQITLVDFEGPGDGEGFRRKQQPHSVSTDLINGSKEGRCQWDNMRKIGAAIHSLNRHLEQWAEHFQEQFTWSPSIQPLKEPTDPKETTTPTHHQQQKSSARLQSRSATRHLARMFYASRSSNKVVRF</sequence>
<proteinExistence type="predicted"/>
<dbReference type="EMBL" id="KL596698">
    <property type="protein sequence ID" value="KER28493.1"/>
    <property type="molecule type" value="Genomic_DNA"/>
</dbReference>
<reference evidence="2 3" key="1">
    <citation type="submission" date="2013-11" db="EMBL/GenBank/DDBJ databases">
        <title>Opisthorchis viverrini - life in the bile duct.</title>
        <authorList>
            <person name="Young N.D."/>
            <person name="Nagarajan N."/>
            <person name="Lin S.J."/>
            <person name="Korhonen P.K."/>
            <person name="Jex A.R."/>
            <person name="Hall R.S."/>
            <person name="Safavi-Hemami H."/>
            <person name="Kaewkong W."/>
            <person name="Bertrand D."/>
            <person name="Gao S."/>
            <person name="Seet Q."/>
            <person name="Wongkham S."/>
            <person name="Teh B.T."/>
            <person name="Wongkham C."/>
            <person name="Intapan P.M."/>
            <person name="Maleewong W."/>
            <person name="Yang X."/>
            <person name="Hu M."/>
            <person name="Wang Z."/>
            <person name="Hofmann A."/>
            <person name="Sternberg P.W."/>
            <person name="Tan P."/>
            <person name="Wang J."/>
            <person name="Gasser R.B."/>
        </authorList>
    </citation>
    <scope>NUCLEOTIDE SEQUENCE [LARGE SCALE GENOMIC DNA]</scope>
</reference>
<gene>
    <name evidence="2" type="ORF">T265_04715</name>
</gene>